<keyword evidence="4" id="KW-1185">Reference proteome</keyword>
<evidence type="ECO:0000256" key="1">
    <source>
        <dbReference type="SAM" id="SignalP"/>
    </source>
</evidence>
<dbReference type="SUPFAM" id="SSF52833">
    <property type="entry name" value="Thioredoxin-like"/>
    <property type="match status" value="1"/>
</dbReference>
<reference evidence="3 4" key="1">
    <citation type="submission" date="2018-04" db="EMBL/GenBank/DDBJ databases">
        <title>Pedobacter chongqingensis sp. nov., isolated from a rottenly hemp rope.</title>
        <authorList>
            <person name="Cai Y."/>
        </authorList>
    </citation>
    <scope>NUCLEOTIDE SEQUENCE [LARGE SCALE GENOMIC DNA]</scope>
    <source>
        <strain evidence="3 4">FJ4-8</strain>
    </source>
</reference>
<dbReference type="GO" id="GO:0015035">
    <property type="term" value="F:protein-disulfide reductase activity"/>
    <property type="evidence" value="ECO:0007669"/>
    <property type="project" value="TreeGrafter"/>
</dbReference>
<gene>
    <name evidence="3" type="ORF">DDR33_10205</name>
</gene>
<evidence type="ECO:0000313" key="4">
    <source>
        <dbReference type="Proteomes" id="UP000245647"/>
    </source>
</evidence>
<dbReference type="Gene3D" id="3.40.30.10">
    <property type="entry name" value="Glutaredoxin"/>
    <property type="match status" value="1"/>
</dbReference>
<dbReference type="PANTHER" id="PTHR32234:SF0">
    <property type="entry name" value="THIOL:DISULFIDE INTERCHANGE PROTEIN DSBD"/>
    <property type="match status" value="1"/>
</dbReference>
<feature type="signal peptide" evidence="1">
    <location>
        <begin position="1"/>
        <end position="19"/>
    </location>
</feature>
<dbReference type="InterPro" id="IPR036249">
    <property type="entry name" value="Thioredoxin-like_sf"/>
</dbReference>
<dbReference type="GO" id="GO:0045454">
    <property type="term" value="P:cell redox homeostasis"/>
    <property type="evidence" value="ECO:0007669"/>
    <property type="project" value="TreeGrafter"/>
</dbReference>
<feature type="domain" description="Thioredoxin" evidence="2">
    <location>
        <begin position="5"/>
        <end position="147"/>
    </location>
</feature>
<proteinExistence type="predicted"/>
<organism evidence="3 4">
    <name type="scientific">Pararcticibacter amylolyticus</name>
    <dbReference type="NCBI Taxonomy" id="2173175"/>
    <lineage>
        <taxon>Bacteria</taxon>
        <taxon>Pseudomonadati</taxon>
        <taxon>Bacteroidota</taxon>
        <taxon>Sphingobacteriia</taxon>
        <taxon>Sphingobacteriales</taxon>
        <taxon>Sphingobacteriaceae</taxon>
        <taxon>Pararcticibacter</taxon>
    </lineage>
</organism>
<accession>A0A2U2PHG9</accession>
<dbReference type="RefSeq" id="WP_109415676.1">
    <property type="nucleotide sequence ID" value="NZ_QEAS01000007.1"/>
</dbReference>
<evidence type="ECO:0000313" key="3">
    <source>
        <dbReference type="EMBL" id="PWG80820.1"/>
    </source>
</evidence>
<dbReference type="PANTHER" id="PTHR32234">
    <property type="entry name" value="THIOL:DISULFIDE INTERCHANGE PROTEIN DSBD"/>
    <property type="match status" value="1"/>
</dbReference>
<protein>
    <recommendedName>
        <fullName evidence="2">Thioredoxin domain-containing protein</fullName>
    </recommendedName>
</protein>
<feature type="chain" id="PRO_5015631146" description="Thioredoxin domain-containing protein" evidence="1">
    <location>
        <begin position="20"/>
        <end position="477"/>
    </location>
</feature>
<dbReference type="PROSITE" id="PS51352">
    <property type="entry name" value="THIOREDOXIN_2"/>
    <property type="match status" value="1"/>
</dbReference>
<name>A0A2U2PHG9_9SPHI</name>
<evidence type="ECO:0000259" key="2">
    <source>
        <dbReference type="PROSITE" id="PS51352"/>
    </source>
</evidence>
<dbReference type="Pfam" id="PF03190">
    <property type="entry name" value="Thioredox_DsbH"/>
    <property type="match status" value="1"/>
</dbReference>
<keyword evidence="1" id="KW-0732">Signal</keyword>
<dbReference type="EMBL" id="QEAS01000007">
    <property type="protein sequence ID" value="PWG80820.1"/>
    <property type="molecule type" value="Genomic_DNA"/>
</dbReference>
<comment type="caution">
    <text evidence="3">The sequence shown here is derived from an EMBL/GenBank/DDBJ whole genome shotgun (WGS) entry which is preliminary data.</text>
</comment>
<dbReference type="InterPro" id="IPR013766">
    <property type="entry name" value="Thioredoxin_domain"/>
</dbReference>
<dbReference type="InterPro" id="IPR004879">
    <property type="entry name" value="Ssp411-like_TRX"/>
</dbReference>
<sequence length="477" mass="55218">MKLIALIAIFLANVTFSTAQQLQFSKATNWADVLKDAKETDKFIFIDGYATWCTPCKLMEEHVFANSEVGKFMNPNFISVKVQVDQTDKDGQFIRNWYKDAEMINKKYSLSVLPAQVILSPDGELLYRSYGYAGADKFLNMVKFATKPEVMHFRDQLFAYQMGNKDYLRLPELIKIVYTVLQDNELVVKMTRDYFDHYLNLQKEKSIILTKENFDIAFTYARPAVKSSDAIFKAIREYGVDKTDSLLERSAGWAQILIVAVVKREELEDRLWKDGKPLKKGPDWVQLAKMIRSKYPELDADKIVDEYRLWGLNRGLTGPDLSFYGRVGNIKKRDAYYNRLVETYLIENTADVLIYGVNNLCWFTYFNHVIEPTSLKLAVTWMDKAIIKLMEKKEVNSEDKATLLDTKAALLYKLGYRHKAIAIENTALEMIRRENLENGHEANRGCGGFLKKIEKMKNGEKLNENEVTYPKDWKLSN</sequence>
<dbReference type="AlphaFoldDB" id="A0A2U2PHG9"/>
<dbReference type="Proteomes" id="UP000245647">
    <property type="component" value="Unassembled WGS sequence"/>
</dbReference>
<dbReference type="OrthoDB" id="120730at2"/>